<organism evidence="9 10">
    <name type="scientific">Plasmodium falciparum IGH-CR14</name>
    <dbReference type="NCBI Taxonomy" id="580059"/>
    <lineage>
        <taxon>Eukaryota</taxon>
        <taxon>Sar</taxon>
        <taxon>Alveolata</taxon>
        <taxon>Apicomplexa</taxon>
        <taxon>Aconoidasida</taxon>
        <taxon>Haemosporida</taxon>
        <taxon>Plasmodiidae</taxon>
        <taxon>Plasmodium</taxon>
        <taxon>Plasmodium (Laverania)</taxon>
    </lineage>
</organism>
<dbReference type="Gene3D" id="1.20.58.830">
    <property type="match status" value="5"/>
</dbReference>
<dbReference type="OrthoDB" id="10524814at2759"/>
<dbReference type="Pfam" id="PF15445">
    <property type="entry name" value="ATS"/>
    <property type="match status" value="1"/>
</dbReference>
<dbReference type="Pfam" id="PF22672">
    <property type="entry name" value="DBL_C"/>
    <property type="match status" value="3"/>
</dbReference>
<reference evidence="10" key="1">
    <citation type="submission" date="2015-07" db="EMBL/GenBank/DDBJ databases">
        <title>Annotation of Plasmodium falciparum IGH-CR14.</title>
        <authorList>
            <consortium name="The Broad Institute Genome Sequencing Platform"/>
            <person name="Volkman S.K."/>
            <person name="Neafsey D.E."/>
            <person name="Dash A.P."/>
            <person name="Chitnis C.E."/>
            <person name="Hartl D.L."/>
            <person name="Young S.K."/>
            <person name="Zeng Q."/>
            <person name="Koehrsen M."/>
            <person name="Alvarado L."/>
            <person name="Berlin A."/>
            <person name="Borenstein D."/>
            <person name="Chapman S.B."/>
            <person name="Chen Z."/>
            <person name="Engels R."/>
            <person name="Freedman E."/>
            <person name="Gellesch M."/>
            <person name="Goldberg J."/>
            <person name="Griggs A."/>
            <person name="Gujja S."/>
            <person name="Heilman E.R."/>
            <person name="Heiman D.I."/>
            <person name="Howarth C."/>
            <person name="Jen D."/>
            <person name="Larson L."/>
            <person name="Mehta T."/>
            <person name="Neiman D."/>
            <person name="Park D."/>
            <person name="Pearson M."/>
            <person name="Roberts A."/>
            <person name="Saif S."/>
            <person name="Shea T."/>
            <person name="Shenoy N."/>
            <person name="Sisk P."/>
            <person name="Stolte C."/>
            <person name="Sykes S."/>
            <person name="Walk T."/>
            <person name="White J."/>
            <person name="Yandava C."/>
            <person name="Haas B."/>
            <person name="Henn M.R."/>
            <person name="Nusbaum C."/>
            <person name="Birren B."/>
        </authorList>
    </citation>
    <scope>NUCLEOTIDE SEQUENCE [LARGE SCALE GENOMIC DNA]</scope>
    <source>
        <strain evidence="10">IGH-CR14</strain>
    </source>
</reference>
<feature type="domain" description="Duffy-antigen binding" evidence="4">
    <location>
        <begin position="1791"/>
        <end position="1979"/>
    </location>
</feature>
<dbReference type="InterPro" id="IPR008602">
    <property type="entry name" value="Duffy-antigen-binding"/>
</dbReference>
<feature type="domain" description="Duffy-antigen binding" evidence="4">
    <location>
        <begin position="2175"/>
        <end position="2322"/>
    </location>
</feature>
<feature type="region of interest" description="Disordered" evidence="2">
    <location>
        <begin position="948"/>
        <end position="987"/>
    </location>
</feature>
<keyword evidence="1" id="KW-0175">Coiled coil</keyword>
<dbReference type="InterPro" id="IPR029210">
    <property type="entry name" value="PfEMP1_NTS"/>
</dbReference>
<feature type="domain" description="Duffy-binding-like" evidence="3">
    <location>
        <begin position="641"/>
        <end position="799"/>
    </location>
</feature>
<evidence type="ECO:0000259" key="6">
    <source>
        <dbReference type="Pfam" id="PF15447"/>
    </source>
</evidence>
<feature type="compositionally biased region" description="Low complexity" evidence="2">
    <location>
        <begin position="961"/>
        <end position="984"/>
    </location>
</feature>
<feature type="domain" description="Duffy-binding-like" evidence="8">
    <location>
        <begin position="1983"/>
        <end position="2114"/>
    </location>
</feature>
<dbReference type="Gene3D" id="1.10.1900.40">
    <property type="entry name" value="Acidic terminal segments, variant surface antigen of PfEMP1"/>
    <property type="match status" value="2"/>
</dbReference>
<feature type="compositionally biased region" description="Basic and acidic residues" evidence="2">
    <location>
        <begin position="1175"/>
        <end position="1199"/>
    </location>
</feature>
<dbReference type="InterPro" id="IPR044932">
    <property type="entry name" value="PfEMP1_ATS_sf"/>
</dbReference>
<dbReference type="Pfam" id="PF15447">
    <property type="entry name" value="NTS"/>
    <property type="match status" value="1"/>
</dbReference>
<feature type="compositionally biased region" description="Basic and acidic residues" evidence="2">
    <location>
        <begin position="2452"/>
        <end position="2466"/>
    </location>
</feature>
<dbReference type="InterPro" id="IPR054595">
    <property type="entry name" value="DBL_C"/>
</dbReference>
<feature type="compositionally biased region" description="Basic and acidic residues" evidence="2">
    <location>
        <begin position="1653"/>
        <end position="1662"/>
    </location>
</feature>
<evidence type="ECO:0000259" key="7">
    <source>
        <dbReference type="Pfam" id="PF18562"/>
    </source>
</evidence>
<dbReference type="FunFam" id="1.20.58.830:FF:000002">
    <property type="entry name" value="Erythrocyte membrane protein 1, PfEMP1"/>
    <property type="match status" value="1"/>
</dbReference>
<accession>A0A0L1IC83</accession>
<evidence type="ECO:0000313" key="9">
    <source>
        <dbReference type="EMBL" id="KNG77261.1"/>
    </source>
</evidence>
<dbReference type="Pfam" id="PF18562">
    <property type="entry name" value="CIDR1_gamma"/>
    <property type="match status" value="1"/>
</dbReference>
<feature type="region of interest" description="Disordered" evidence="2">
    <location>
        <begin position="905"/>
        <end position="925"/>
    </location>
</feature>
<dbReference type="SUPFAM" id="SSF140924">
    <property type="entry name" value="Duffy binding domain-like"/>
    <property type="match status" value="6"/>
</dbReference>
<gene>
    <name evidence="9" type="ORF">PFMG_03471</name>
</gene>
<protein>
    <submittedName>
        <fullName evidence="9">Erythrocyte membrane protein 1</fullName>
    </submittedName>
</protein>
<dbReference type="InterPro" id="IPR004258">
    <property type="entry name" value="DBL"/>
</dbReference>
<evidence type="ECO:0000256" key="2">
    <source>
        <dbReference type="SAM" id="MobiDB-lite"/>
    </source>
</evidence>
<feature type="domain" description="Duffy-binding-like" evidence="3">
    <location>
        <begin position="1514"/>
        <end position="1661"/>
    </location>
</feature>
<dbReference type="InterPro" id="IPR029211">
    <property type="entry name" value="PfEMP1_ATS"/>
</dbReference>
<evidence type="ECO:0000259" key="4">
    <source>
        <dbReference type="Pfam" id="PF05424"/>
    </source>
</evidence>
<feature type="region of interest" description="Disordered" evidence="2">
    <location>
        <begin position="798"/>
        <end position="873"/>
    </location>
</feature>
<dbReference type="FunFam" id="1.20.58.830:FF:000005">
    <property type="entry name" value="Erythrocyte membrane protein 1, PfEMP1"/>
    <property type="match status" value="1"/>
</dbReference>
<feature type="compositionally biased region" description="Low complexity" evidence="2">
    <location>
        <begin position="804"/>
        <end position="817"/>
    </location>
</feature>
<feature type="compositionally biased region" description="Basic and acidic residues" evidence="2">
    <location>
        <begin position="822"/>
        <end position="831"/>
    </location>
</feature>
<sequence length="2933" mass="337029">MSARGGSGDNAEKYKTATDAKHLLDIIGKDVYETVEKDAKTYDSYLKGSLTSATSSHSELNYTTDPCEFKYTKELIDAKDGERYPCKKLSGKEERFSDTLGGQCTYNRIKDSDKKNNSVGACAPYRRLHLCDYNLESISNYNSNARHKLLAEVCYAAKYEGESLTRYHTPHQQTYDDSASQLCTVLARSFADIGDIVRGKDLYLGDKKEKLKLEEKLKQYFKNIHDNLMKDLKKDKEKMAEAQERYKKDKDPDNNYYQLREDWWTANRHTVWEAITCNDDNKLASASYFRQTCGDEKNPSPTHKQCRCDGKNAHQVPTYFDYVPQYLRWFEEWAEDFCRKRKYKLKDAIKKCREGVDGKEKYCDLNRHDCAQTIRGDHDFVEDNECHKCSVACAGFVKWIDNQKLEFDKQKEKYTKEINKKHDKTITIGKTTINNLYVDEFYEKLRENYGKVENFLGKLSEEQICKDKPQASGETADAADFTNEKYVKTFSRTTYCEACPWCGAEKVNDQNGKWKAKDYERCNPVKDYKQYRHTEIPILTSDKKQSGILKKYSKFCASVKDTANGGKGGVGASENGAASNSDNATTGYCGSTNIDPSLCEKWTCYYKKKNEKEGGKDINFCVLQDDKARTSEEKSMHYNSFFWDWVYHMLHDSLDWRKQLGNCINKDNDNTCISGCNKKCDCFLKWVVQKKTEWKNIKIHFGKQDFVKQDGLDLGMNSPDVVLELLLEKNLLLEIIKDTHANAKEDEIKNIDKMLQETADGVGTSGDGGTGANGKHNTKIDKFLEEEEQFAEKCIKKCPKPQESPGRSAGPSSPASTGSGGGHDDQEQHSDSEEEEEKEEKEPEEAVKEKEEEKATEVTEVTGATEEVKPAPKVDDVNVCETVKKALEDTTALQKACPTKYGKTAPTSWKCVSSGEKSGGDSSGAICVPPRRRKLYIGRLTQWAATVNGNKEGSEGGGSGSQVTVQSQGADGKQTQQTSGGQKTPSEKLRTAFIESAAMETFFLWHKYKTVKQKELDEKKKQQQENAGLLGFGGSTGDMTALPVAHGVQSPQQPGSVTVDNPQSQLLSGKIPPDFLRQMFYTLGDYRDILVRGGGDDKNGGNNIILNASGTQEEKQKMENIQKAIDEHINSLNKASSVSQQRENLWSTFAQDIWHGMVCALTYKEDTSGAIGQPPKEDESLKDKLIDKKTGKPKGKYSDYETVKLENSDTQPRTNDPINNPKLKNFVEIPTFFRYLHEWGQNFCKTRKRMLKDIIYECRNSERGGHHYCSGDGYDCEKIKPENYENISDLNCRDCYKQCRKYKKWIDIKFEEFHNQQSIYQKEHAKLTKGNNCSGGGGDYNTKFCQQIKEKNTTADKFLAALKHCKDDQTDGEKDEDYDKNKIDFDDLHKTFSRSTYCKACPVYGVTCNSSSGRRRSATNGCKPKDEPANKDNAEGVATTIPILINDGSTNGATNGATDGIDEKLKNCSKKYSLFKGLSKQEWKCQKKKGVDQCNLTNFSGDIDDDQNMEFNVFFQRWLRNFVHDYNKLKDKIKPCIKNGNKKEDKCIKGCKDKCECVKAWLKIKEKEWESIRDHFYKYKKSDDDTIPYRVKAFFELEPFDIDYNKARKVVEDKNQWEQLWGCTGPNECKQTDKRMYDDFITNLISKLQKKIDERKTKHDETSPNTCDPFPSPTPEETDPLDDYYIQQPKICPPPETPLTCVERAAQKVRIEAEGKVNDDLKGSGLELKEICNKVDKIIDKDNSGNVIKIKQDQLVSIFPLNKECEKKEKDGFLKEKTWKCYNINRKGTNLCLPPRRQYMCTKPMNEMTRAYNSDNDTLLKAIMETAQNEGINILRRINVQDLKKFPDICDAMKYSFADLGDIIRGRDFWNTDPKQKRMKTKLETIFGSFNQNLKNNNKKNYNYDHPKYLNLRSDWWDANRRDIWKAMTCNAPHDAKFLKKDPNDTSRSSSAKGIMTRHPKCGYDKEPPDYDYIYQPFRWMQEWSENFCKLLNEQMKQFETECKDCKKNNNQCTQNGENCTKCKNHCKKYKQLMQEWKNQMDKLSDTYKHIQGKLSEISSEEYVKKFLQKLTSECQDPKTVDEYLDKTNNCLNFTFREGNKKHEKYAFTEPPKDYVDACNCDPTDVLHECPFDNGNKDACKSISTDNICTPKNFHVDLDDWNSGDIPDSTSKNNGVLVPPRRRQLCVKNMTTKLSAIEKKNDFKNELMTSAYNEGKLLGEKYNNDKEKALQAMKYSFADYGDIIKGTDMMDNVFLTQLKNKLDKLLKENDANKIFDDRGKWWANNKNRVWNAMLCGYKEAGGPIDKKNCELPEDDKIPQFLRWFQEWTEDFCARRNQLYEQFEKQCSSAECSNGTIYPNECKKLCETYRNFISTKKNQYDLQMFQYNKKHKNLQTNSKYIPDFIEKKCNSKCDCISKIFNEKVKWNEPYETFDDPTLKDKCVCIKTEFTSHEVERKDPPGKKDKDTPPPLPTPSKPDELPIPADEPFNRDILEKTIPFGIAFALGSIAFLFLKKKTKHPVDLFSVINIPKSDHDIPTKLSPNRYIPYTSGKYRGKRYIYLEGDSGTDSGYTDHYSDITSSSESEYEELDINDIYVPGSPKYKTLIEVVLEPSGNNTTASGNNTTASGKNTPSDTQNDIHNDIPSSKITDNEWNTLKDDFISNMLQNEPKDVPNDYTSGNVTLNTQPNTLYFDNNQEKPFITSIHDRNLLSGEEYSYNVNMSTNSMNDIPINRDNNVYSGIDLINDSLNGEPIDIYDEVLKRKENELFGTEHHPKRTTTNHFAKPARDDPLLNQLELFHKWLDRHRDMCEKWENHHERLAKLKEEWENETHSGNIHTSDSNKTLNTDVSIQIHMDNPKPINEFTNMDTILEDLDKYNEPFYDIYKDDVYYDVNDHDTSTVDSNAVNVPSKVQIEMDVNTKLVKEKYPISDVWDI</sequence>
<dbReference type="Gene3D" id="1.20.58.1930">
    <property type="match status" value="1"/>
</dbReference>
<feature type="compositionally biased region" description="Polar residues" evidence="2">
    <location>
        <begin position="1049"/>
        <end position="1066"/>
    </location>
</feature>
<dbReference type="GO" id="GO:0016020">
    <property type="term" value="C:membrane"/>
    <property type="evidence" value="ECO:0007669"/>
    <property type="project" value="InterPro"/>
</dbReference>
<feature type="region of interest" description="Disordered" evidence="2">
    <location>
        <begin position="2612"/>
        <end position="2645"/>
    </location>
</feature>
<feature type="compositionally biased region" description="Low complexity" evidence="2">
    <location>
        <begin position="2612"/>
        <end position="2627"/>
    </location>
</feature>
<proteinExistence type="predicted"/>
<dbReference type="InterPro" id="IPR041480">
    <property type="entry name" value="CIDR1_gamma"/>
</dbReference>
<dbReference type="Proteomes" id="UP000054562">
    <property type="component" value="Unassembled WGS sequence"/>
</dbReference>
<reference evidence="10" key="2">
    <citation type="submission" date="2015-07" db="EMBL/GenBank/DDBJ databases">
        <title>The genome sequence of Plasmodium falciparum IGH-CR14.</title>
        <authorList>
            <consortium name="The Broad Institute Genome Sequencing Platform"/>
            <person name="Volkman S.K."/>
            <person name="Neafsey D.E."/>
            <person name="Dash A.P."/>
            <person name="Chitnis C.E."/>
            <person name="Hartl D.L."/>
            <person name="Young S.K."/>
            <person name="Kodira C.D."/>
            <person name="Zeng Q."/>
            <person name="Koehrsen M."/>
            <person name="Godfrey P."/>
            <person name="Alvarado L."/>
            <person name="Berlin A."/>
            <person name="Borenstein D."/>
            <person name="Chen Z."/>
            <person name="Engels R."/>
            <person name="Freedman E."/>
            <person name="Gellesch M."/>
            <person name="Goldberg J."/>
            <person name="Griggs A."/>
            <person name="Gujja S."/>
            <person name="Heiman D."/>
            <person name="Hepburn T."/>
            <person name="Howarth C."/>
            <person name="Jen D."/>
            <person name="Larson L."/>
            <person name="Lewis B."/>
            <person name="Mehta T."/>
            <person name="Park D."/>
            <person name="Pearson M."/>
            <person name="Roberts A."/>
            <person name="Saif S."/>
            <person name="Shea T."/>
            <person name="Shenoy N."/>
            <person name="Sisk P."/>
            <person name="Stolte C."/>
            <person name="Sykes S."/>
            <person name="Walk T."/>
            <person name="White J."/>
            <person name="Yandava C."/>
            <person name="Wirth D.F."/>
            <person name="Nusbaum C."/>
            <person name="Birren B."/>
        </authorList>
    </citation>
    <scope>NUCLEOTIDE SEQUENCE [LARGE SCALE GENOMIC DNA]</scope>
    <source>
        <strain evidence="10">IGH-CR14</strain>
    </source>
</reference>
<evidence type="ECO:0000256" key="1">
    <source>
        <dbReference type="SAM" id="Coils"/>
    </source>
</evidence>
<feature type="compositionally biased region" description="Polar residues" evidence="2">
    <location>
        <begin position="2628"/>
        <end position="2645"/>
    </location>
</feature>
<feature type="compositionally biased region" description="Basic and acidic residues" evidence="2">
    <location>
        <begin position="840"/>
        <end position="857"/>
    </location>
</feature>
<evidence type="ECO:0000259" key="5">
    <source>
        <dbReference type="Pfam" id="PF15445"/>
    </source>
</evidence>
<feature type="domain" description="Duffy-antigen binding" evidence="4">
    <location>
        <begin position="120"/>
        <end position="328"/>
    </location>
</feature>
<name>A0A0L1IC83_PLAFA</name>
<dbReference type="Gene3D" id="1.20.1310.20">
    <property type="entry name" value="Duffy-antigen binding domain"/>
    <property type="match status" value="4"/>
</dbReference>
<feature type="domain" description="Plasmodium falciparum erythrocyte membrane protein-1 N-terminal segment" evidence="6">
    <location>
        <begin position="19"/>
        <end position="54"/>
    </location>
</feature>
<feature type="region of interest" description="Disordered" evidence="2">
    <location>
        <begin position="1040"/>
        <end position="1066"/>
    </location>
</feature>
<dbReference type="FunFam" id="1.10.1900.40:FF:000001">
    <property type="entry name" value="Erythrocyte membrane protein 1"/>
    <property type="match status" value="1"/>
</dbReference>
<feature type="region of interest" description="Disordered" evidence="2">
    <location>
        <begin position="1168"/>
        <end position="1199"/>
    </location>
</feature>
<dbReference type="Pfam" id="PF05424">
    <property type="entry name" value="Duffy_binding"/>
    <property type="match status" value="4"/>
</dbReference>
<dbReference type="FunFam" id="1.10.1900.40:FF:000005">
    <property type="entry name" value="Erythrocyte membrane protein 1, PfEMP1"/>
    <property type="match status" value="1"/>
</dbReference>
<dbReference type="Pfam" id="PF03011">
    <property type="entry name" value="PFEMP"/>
    <property type="match status" value="2"/>
</dbReference>
<feature type="domain" description="Duffy-binding-like" evidence="8">
    <location>
        <begin position="1238"/>
        <end position="1395"/>
    </location>
</feature>
<evidence type="ECO:0000259" key="3">
    <source>
        <dbReference type="Pfam" id="PF03011"/>
    </source>
</evidence>
<dbReference type="GO" id="GO:0046789">
    <property type="term" value="F:host cell surface receptor binding"/>
    <property type="evidence" value="ECO:0007669"/>
    <property type="project" value="InterPro"/>
</dbReference>
<evidence type="ECO:0000313" key="10">
    <source>
        <dbReference type="Proteomes" id="UP000054562"/>
    </source>
</evidence>
<dbReference type="FunFam" id="1.20.1310.20:FF:000001">
    <property type="entry name" value="Erythrocyte membrane protein 1, PfEMP1"/>
    <property type="match status" value="1"/>
</dbReference>
<feature type="domain" description="Plasmodium falciparum erythrocyte membrane protein 1 acidic terminal segment" evidence="5">
    <location>
        <begin position="2495"/>
        <end position="2933"/>
    </location>
</feature>
<evidence type="ECO:0000259" key="8">
    <source>
        <dbReference type="Pfam" id="PF22672"/>
    </source>
</evidence>
<feature type="coiled-coil region" evidence="1">
    <location>
        <begin position="1989"/>
        <end position="2054"/>
    </location>
</feature>
<feature type="region of interest" description="Disordered" evidence="2">
    <location>
        <begin position="2452"/>
        <end position="2483"/>
    </location>
</feature>
<feature type="domain" description="Duffy-binding-like" evidence="8">
    <location>
        <begin position="332"/>
        <end position="493"/>
    </location>
</feature>
<feature type="region of interest" description="Disordered" evidence="2">
    <location>
        <begin position="1653"/>
        <end position="1679"/>
    </location>
</feature>
<feature type="region of interest" description="Disordered" evidence="2">
    <location>
        <begin position="1413"/>
        <end position="1433"/>
    </location>
</feature>
<feature type="compositionally biased region" description="Basic and acidic residues" evidence="2">
    <location>
        <begin position="1423"/>
        <end position="1433"/>
    </location>
</feature>
<feature type="domain" description="Duffy-antigen binding" evidence="4">
    <location>
        <begin position="926"/>
        <end position="1176"/>
    </location>
</feature>
<dbReference type="EMBL" id="GG665280">
    <property type="protein sequence ID" value="KNG77261.1"/>
    <property type="molecule type" value="Genomic_DNA"/>
</dbReference>
<feature type="domain" description="Cysteine-rich interdomain region 1 gamma" evidence="7">
    <location>
        <begin position="1439"/>
        <end position="1498"/>
    </location>
</feature>
<dbReference type="InterPro" id="IPR042202">
    <property type="entry name" value="Duffy-ag-bd_sf"/>
</dbReference>